<organism evidence="1">
    <name type="scientific">bioreactor metagenome</name>
    <dbReference type="NCBI Taxonomy" id="1076179"/>
    <lineage>
        <taxon>unclassified sequences</taxon>
        <taxon>metagenomes</taxon>
        <taxon>ecological metagenomes</taxon>
    </lineage>
</organism>
<proteinExistence type="predicted"/>
<dbReference type="SUPFAM" id="SSF63411">
    <property type="entry name" value="LuxS/MPP-like metallohydrolase"/>
    <property type="match status" value="1"/>
</dbReference>
<sequence length="94" mass="10635">MKGNYILGLESTSSRMFNNGKSTLFLNKINKPEDIIKKIDSIDMEKIQRVMEYTFKNGILNSAYVGDKLDLDGIKSLLEGDITLFKSDNNDIIV</sequence>
<evidence type="ECO:0000313" key="1">
    <source>
        <dbReference type="EMBL" id="MPN06600.1"/>
    </source>
</evidence>
<accession>A0A645EYP7</accession>
<dbReference type="InterPro" id="IPR011249">
    <property type="entry name" value="Metalloenz_LuxS/M16"/>
</dbReference>
<gene>
    <name evidence="1" type="ORF">SDC9_153856</name>
</gene>
<dbReference type="Gene3D" id="3.30.830.10">
    <property type="entry name" value="Metalloenzyme, LuxS/M16 peptidase-like"/>
    <property type="match status" value="1"/>
</dbReference>
<reference evidence="1" key="1">
    <citation type="submission" date="2019-08" db="EMBL/GenBank/DDBJ databases">
        <authorList>
            <person name="Kucharzyk K."/>
            <person name="Murdoch R.W."/>
            <person name="Higgins S."/>
            <person name="Loffler F."/>
        </authorList>
    </citation>
    <scope>NUCLEOTIDE SEQUENCE</scope>
</reference>
<name>A0A645EYP7_9ZZZZ</name>
<dbReference type="EMBL" id="VSSQ01052528">
    <property type="protein sequence ID" value="MPN06600.1"/>
    <property type="molecule type" value="Genomic_DNA"/>
</dbReference>
<dbReference type="AlphaFoldDB" id="A0A645EYP7"/>
<dbReference type="GO" id="GO:0046872">
    <property type="term" value="F:metal ion binding"/>
    <property type="evidence" value="ECO:0007669"/>
    <property type="project" value="InterPro"/>
</dbReference>
<comment type="caution">
    <text evidence="1">The sequence shown here is derived from an EMBL/GenBank/DDBJ whole genome shotgun (WGS) entry which is preliminary data.</text>
</comment>
<protein>
    <submittedName>
        <fullName evidence="1">Uncharacterized protein</fullName>
    </submittedName>
</protein>